<sequence length="142" mass="15432">MKKLVFLLAAVASVSFANAQKVSDKEVPAAVKSALQKSHPNAKGLKWEKEKGNYEAGFEVGETDYSVLIDASGKILETEVEIKIDELPANAKAYVAKHYAGQKIKEAAKITDSKGVVTYEAEVKGKDLIFDNAGKFLKEVKD</sequence>
<dbReference type="RefSeq" id="WP_165763023.1">
    <property type="nucleotide sequence ID" value="NZ_MVAG01000147.1"/>
</dbReference>
<keyword evidence="4" id="KW-1185">Reference proteome</keyword>
<proteinExistence type="predicted"/>
<keyword evidence="1" id="KW-0732">Signal</keyword>
<organism evidence="3 4">
    <name type="scientific">Chryseobacterium mucoviscidosis</name>
    <dbReference type="NCBI Taxonomy" id="1945581"/>
    <lineage>
        <taxon>Bacteria</taxon>
        <taxon>Pseudomonadati</taxon>
        <taxon>Bacteroidota</taxon>
        <taxon>Flavobacteriia</taxon>
        <taxon>Flavobacteriales</taxon>
        <taxon>Weeksellaceae</taxon>
        <taxon>Chryseobacterium group</taxon>
        <taxon>Chryseobacterium</taxon>
    </lineage>
</organism>
<feature type="domain" description="Putative beta-lactamase-inhibitor-like PepSY-like" evidence="2">
    <location>
        <begin position="54"/>
        <end position="138"/>
    </location>
</feature>
<dbReference type="AlphaFoldDB" id="A0A202BTQ2"/>
<name>A0A202BTQ2_9FLAO</name>
<evidence type="ECO:0000313" key="4">
    <source>
        <dbReference type="Proteomes" id="UP000196355"/>
    </source>
</evidence>
<evidence type="ECO:0000259" key="2">
    <source>
        <dbReference type="Pfam" id="PF11396"/>
    </source>
</evidence>
<dbReference type="EMBL" id="MVAG01000147">
    <property type="protein sequence ID" value="OVE54886.1"/>
    <property type="molecule type" value="Genomic_DNA"/>
</dbReference>
<accession>A0A202BTQ2</accession>
<dbReference type="InterPro" id="IPR021533">
    <property type="entry name" value="PepSY-like"/>
</dbReference>
<gene>
    <name evidence="3" type="ORF">B0E34_18480</name>
</gene>
<feature type="chain" id="PRO_5012284178" description="Putative beta-lactamase-inhibitor-like PepSY-like domain-containing protein" evidence="1">
    <location>
        <begin position="20"/>
        <end position="142"/>
    </location>
</feature>
<dbReference type="Pfam" id="PF11396">
    <property type="entry name" value="PepSY_like"/>
    <property type="match status" value="1"/>
</dbReference>
<comment type="caution">
    <text evidence="3">The sequence shown here is derived from an EMBL/GenBank/DDBJ whole genome shotgun (WGS) entry which is preliminary data.</text>
</comment>
<dbReference type="Proteomes" id="UP000196355">
    <property type="component" value="Unassembled WGS sequence"/>
</dbReference>
<dbReference type="SUPFAM" id="SSF160574">
    <property type="entry name" value="BT0923-like"/>
    <property type="match status" value="1"/>
</dbReference>
<protein>
    <recommendedName>
        <fullName evidence="2">Putative beta-lactamase-inhibitor-like PepSY-like domain-containing protein</fullName>
    </recommendedName>
</protein>
<reference evidence="4" key="1">
    <citation type="submission" date="2017-02" db="EMBL/GenBank/DDBJ databases">
        <authorList>
            <person name="Tetz G."/>
            <person name="Tetz V."/>
        </authorList>
    </citation>
    <scope>NUCLEOTIDE SEQUENCE [LARGE SCALE GENOMIC DNA]</scope>
    <source>
        <strain evidence="4">VT16-26</strain>
    </source>
</reference>
<feature type="signal peptide" evidence="1">
    <location>
        <begin position="1"/>
        <end position="19"/>
    </location>
</feature>
<evidence type="ECO:0000313" key="3">
    <source>
        <dbReference type="EMBL" id="OVE54886.1"/>
    </source>
</evidence>
<dbReference type="Gene3D" id="3.10.450.360">
    <property type="match status" value="1"/>
</dbReference>
<evidence type="ECO:0000256" key="1">
    <source>
        <dbReference type="SAM" id="SignalP"/>
    </source>
</evidence>